<gene>
    <name evidence="3" type="ORF">Aco04nite_12870</name>
</gene>
<dbReference type="Pfam" id="PF12697">
    <property type="entry name" value="Abhydrolase_6"/>
    <property type="match status" value="1"/>
</dbReference>
<dbReference type="RefSeq" id="WP_212996251.1">
    <property type="nucleotide sequence ID" value="NZ_BAAATW010000001.1"/>
</dbReference>
<organism evidence="3 4">
    <name type="scientific">Winogradskya consettensis</name>
    <dbReference type="NCBI Taxonomy" id="113560"/>
    <lineage>
        <taxon>Bacteria</taxon>
        <taxon>Bacillati</taxon>
        <taxon>Actinomycetota</taxon>
        <taxon>Actinomycetes</taxon>
        <taxon>Micromonosporales</taxon>
        <taxon>Micromonosporaceae</taxon>
        <taxon>Winogradskya</taxon>
    </lineage>
</organism>
<evidence type="ECO:0000259" key="2">
    <source>
        <dbReference type="Pfam" id="PF12697"/>
    </source>
</evidence>
<dbReference type="Gene3D" id="3.40.50.1820">
    <property type="entry name" value="alpha/beta hydrolase"/>
    <property type="match status" value="1"/>
</dbReference>
<dbReference type="SUPFAM" id="SSF53474">
    <property type="entry name" value="alpha/beta-Hydrolases"/>
    <property type="match status" value="1"/>
</dbReference>
<dbReference type="Proteomes" id="UP000680865">
    <property type="component" value="Unassembled WGS sequence"/>
</dbReference>
<name>A0A919SDA7_9ACTN</name>
<evidence type="ECO:0000256" key="1">
    <source>
        <dbReference type="ARBA" id="ARBA00022801"/>
    </source>
</evidence>
<evidence type="ECO:0000313" key="4">
    <source>
        <dbReference type="Proteomes" id="UP000680865"/>
    </source>
</evidence>
<dbReference type="InterPro" id="IPR000073">
    <property type="entry name" value="AB_hydrolase_1"/>
</dbReference>
<keyword evidence="4" id="KW-1185">Reference proteome</keyword>
<reference evidence="3" key="1">
    <citation type="submission" date="2021-03" db="EMBL/GenBank/DDBJ databases">
        <title>Whole genome shotgun sequence of Actinoplanes consettensis NBRC 14913.</title>
        <authorList>
            <person name="Komaki H."/>
            <person name="Tamura T."/>
        </authorList>
    </citation>
    <scope>NUCLEOTIDE SEQUENCE</scope>
    <source>
        <strain evidence="3">NBRC 14913</strain>
    </source>
</reference>
<dbReference type="EMBL" id="BOQP01000006">
    <property type="protein sequence ID" value="GIM68917.1"/>
    <property type="molecule type" value="Genomic_DNA"/>
</dbReference>
<dbReference type="AlphaFoldDB" id="A0A919SDA7"/>
<dbReference type="PANTHER" id="PTHR43798:SF31">
    <property type="entry name" value="AB HYDROLASE SUPERFAMILY PROTEIN YCLE"/>
    <property type="match status" value="1"/>
</dbReference>
<keyword evidence="1 3" id="KW-0378">Hydrolase</keyword>
<dbReference type="InterPro" id="IPR029058">
    <property type="entry name" value="AB_hydrolase_fold"/>
</dbReference>
<dbReference type="GO" id="GO:0016020">
    <property type="term" value="C:membrane"/>
    <property type="evidence" value="ECO:0007669"/>
    <property type="project" value="TreeGrafter"/>
</dbReference>
<protein>
    <submittedName>
        <fullName evidence="3">Alpha/beta hydrolase</fullName>
    </submittedName>
</protein>
<proteinExistence type="predicted"/>
<feature type="domain" description="AB hydrolase-1" evidence="2">
    <location>
        <begin position="22"/>
        <end position="248"/>
    </location>
</feature>
<dbReference type="PANTHER" id="PTHR43798">
    <property type="entry name" value="MONOACYLGLYCEROL LIPASE"/>
    <property type="match status" value="1"/>
</dbReference>
<accession>A0A919SDA7</accession>
<comment type="caution">
    <text evidence="3">The sequence shown here is derived from an EMBL/GenBank/DDBJ whole genome shotgun (WGS) entry which is preliminary data.</text>
</comment>
<dbReference type="InterPro" id="IPR050266">
    <property type="entry name" value="AB_hydrolase_sf"/>
</dbReference>
<dbReference type="GO" id="GO:0016787">
    <property type="term" value="F:hydrolase activity"/>
    <property type="evidence" value="ECO:0007669"/>
    <property type="project" value="UniProtKB-KW"/>
</dbReference>
<evidence type="ECO:0000313" key="3">
    <source>
        <dbReference type="EMBL" id="GIM68917.1"/>
    </source>
</evidence>
<sequence>MRATAIDNSVAEAVDEGLGTPILVLHGGMGDPSAWERVTARLRHRFRTIRLHRRQYRLDLPAPVTMADEVEHVAAIASEVDRPLLVGHSSGAVLALEALVADPSLYRGAVLYEPPIVIDEPLGGAKLVPARRALDAGSPGKALSIFLRDVVGMPVPSAALAGFVVGRSGYAPRVARQLDDNDQIDALGVRLPAYAKIDLPVLLIGGDRSPAHLASRLDALEKALPRSRRLLMHGQGHSAELRAPGRVAVAIEKFLDEVCGV</sequence>